<dbReference type="Gene3D" id="3.40.50.300">
    <property type="entry name" value="P-loop containing nucleotide triphosphate hydrolases"/>
    <property type="match status" value="2"/>
</dbReference>
<dbReference type="SMART" id="SM00487">
    <property type="entry name" value="DEXDc"/>
    <property type="match status" value="1"/>
</dbReference>
<evidence type="ECO:0000256" key="3">
    <source>
        <dbReference type="ARBA" id="ARBA00022806"/>
    </source>
</evidence>
<dbReference type="GO" id="GO:0009409">
    <property type="term" value="P:response to cold"/>
    <property type="evidence" value="ECO:0007669"/>
    <property type="project" value="TreeGrafter"/>
</dbReference>
<accession>A0A1M6M5G2</accession>
<keyword evidence="4" id="KW-0067">ATP-binding</keyword>
<dbReference type="InterPro" id="IPR027417">
    <property type="entry name" value="P-loop_NTPase"/>
</dbReference>
<dbReference type="InterPro" id="IPR011545">
    <property type="entry name" value="DEAD/DEAH_box_helicase_dom"/>
</dbReference>
<name>A0A1M6M5G2_9FIRM</name>
<dbReference type="InterPro" id="IPR050547">
    <property type="entry name" value="DEAD_box_RNA_helicases"/>
</dbReference>
<dbReference type="OrthoDB" id="9805696at2"/>
<dbReference type="GO" id="GO:0005840">
    <property type="term" value="C:ribosome"/>
    <property type="evidence" value="ECO:0007669"/>
    <property type="project" value="TreeGrafter"/>
</dbReference>
<dbReference type="RefSeq" id="WP_072906302.1">
    <property type="nucleotide sequence ID" value="NZ_FRAI01000006.1"/>
</dbReference>
<dbReference type="PANTHER" id="PTHR47963:SF7">
    <property type="entry name" value="ATP-DEPENDENT RNA HELICASE YFML-RELATED"/>
    <property type="match status" value="1"/>
</dbReference>
<dbReference type="InterPro" id="IPR014001">
    <property type="entry name" value="Helicase_ATP-bd"/>
</dbReference>
<dbReference type="PANTHER" id="PTHR47963">
    <property type="entry name" value="DEAD-BOX ATP-DEPENDENT RNA HELICASE 47, MITOCHONDRIAL"/>
    <property type="match status" value="1"/>
</dbReference>
<dbReference type="CDD" id="cd00268">
    <property type="entry name" value="DEADc"/>
    <property type="match status" value="1"/>
</dbReference>
<dbReference type="PROSITE" id="PS51194">
    <property type="entry name" value="HELICASE_CTER"/>
    <property type="match status" value="1"/>
</dbReference>
<keyword evidence="2" id="KW-0378">Hydrolase</keyword>
<dbReference type="GO" id="GO:0016787">
    <property type="term" value="F:hydrolase activity"/>
    <property type="evidence" value="ECO:0007669"/>
    <property type="project" value="UniProtKB-KW"/>
</dbReference>
<dbReference type="GO" id="GO:0005524">
    <property type="term" value="F:ATP binding"/>
    <property type="evidence" value="ECO:0007669"/>
    <property type="project" value="UniProtKB-KW"/>
</dbReference>
<evidence type="ECO:0000313" key="7">
    <source>
        <dbReference type="EMBL" id="SHJ78679.1"/>
    </source>
</evidence>
<dbReference type="InterPro" id="IPR044742">
    <property type="entry name" value="DEAD/DEAH_RhlB"/>
</dbReference>
<feature type="domain" description="Helicase C-terminal" evidence="6">
    <location>
        <begin position="203"/>
        <end position="378"/>
    </location>
</feature>
<gene>
    <name evidence="7" type="ORF">SAMN02745227_00668</name>
</gene>
<evidence type="ECO:0000256" key="2">
    <source>
        <dbReference type="ARBA" id="ARBA00022801"/>
    </source>
</evidence>
<dbReference type="GO" id="GO:0033592">
    <property type="term" value="F:RNA strand annealing activity"/>
    <property type="evidence" value="ECO:0007669"/>
    <property type="project" value="TreeGrafter"/>
</dbReference>
<dbReference type="Pfam" id="PF00270">
    <property type="entry name" value="DEAD"/>
    <property type="match status" value="1"/>
</dbReference>
<dbReference type="AlphaFoldDB" id="A0A1M6M5G2"/>
<protein>
    <submittedName>
        <fullName evidence="7">Superfamily II DNA and RNA helicase</fullName>
    </submittedName>
</protein>
<dbReference type="InterPro" id="IPR001650">
    <property type="entry name" value="Helicase_C-like"/>
</dbReference>
<evidence type="ECO:0000259" key="6">
    <source>
        <dbReference type="PROSITE" id="PS51194"/>
    </source>
</evidence>
<dbReference type="GO" id="GO:0003724">
    <property type="term" value="F:RNA helicase activity"/>
    <property type="evidence" value="ECO:0007669"/>
    <property type="project" value="TreeGrafter"/>
</dbReference>
<dbReference type="PROSITE" id="PS51192">
    <property type="entry name" value="HELICASE_ATP_BIND_1"/>
    <property type="match status" value="1"/>
</dbReference>
<evidence type="ECO:0000259" key="5">
    <source>
        <dbReference type="PROSITE" id="PS51192"/>
    </source>
</evidence>
<dbReference type="CDD" id="cd18787">
    <property type="entry name" value="SF2_C_DEAD"/>
    <property type="match status" value="1"/>
</dbReference>
<dbReference type="Pfam" id="PF00271">
    <property type="entry name" value="Helicase_C"/>
    <property type="match status" value="1"/>
</dbReference>
<dbReference type="GO" id="GO:0005829">
    <property type="term" value="C:cytosol"/>
    <property type="evidence" value="ECO:0007669"/>
    <property type="project" value="TreeGrafter"/>
</dbReference>
<evidence type="ECO:0000256" key="4">
    <source>
        <dbReference type="ARBA" id="ARBA00022840"/>
    </source>
</evidence>
<dbReference type="SUPFAM" id="SSF52540">
    <property type="entry name" value="P-loop containing nucleoside triphosphate hydrolases"/>
    <property type="match status" value="1"/>
</dbReference>
<dbReference type="SMART" id="SM00490">
    <property type="entry name" value="HELICc"/>
    <property type="match status" value="1"/>
</dbReference>
<dbReference type="Proteomes" id="UP000243547">
    <property type="component" value="Unassembled WGS sequence"/>
</dbReference>
<proteinExistence type="predicted"/>
<dbReference type="STRING" id="1120989.SAMN02745227_00668"/>
<feature type="domain" description="Helicase ATP-binding" evidence="5">
    <location>
        <begin position="38"/>
        <end position="208"/>
    </location>
</feature>
<keyword evidence="3 7" id="KW-0347">Helicase</keyword>
<reference evidence="8" key="1">
    <citation type="submission" date="2016-11" db="EMBL/GenBank/DDBJ databases">
        <authorList>
            <person name="Varghese N."/>
            <person name="Submissions S."/>
        </authorList>
    </citation>
    <scope>NUCLEOTIDE SEQUENCE [LARGE SCALE GENOMIC DNA]</scope>
    <source>
        <strain evidence="8">DSM 14826</strain>
    </source>
</reference>
<evidence type="ECO:0000313" key="8">
    <source>
        <dbReference type="Proteomes" id="UP000243547"/>
    </source>
</evidence>
<keyword evidence="8" id="KW-1185">Reference proteome</keyword>
<dbReference type="EMBL" id="FRAI01000006">
    <property type="protein sequence ID" value="SHJ78679.1"/>
    <property type="molecule type" value="Genomic_DNA"/>
</dbReference>
<organism evidence="7 8">
    <name type="scientific">Anaerobranca californiensis DSM 14826</name>
    <dbReference type="NCBI Taxonomy" id="1120989"/>
    <lineage>
        <taxon>Bacteria</taxon>
        <taxon>Bacillati</taxon>
        <taxon>Bacillota</taxon>
        <taxon>Clostridia</taxon>
        <taxon>Eubacteriales</taxon>
        <taxon>Proteinivoracaceae</taxon>
        <taxon>Anaerobranca</taxon>
    </lineage>
</organism>
<keyword evidence="1" id="KW-0547">Nucleotide-binding</keyword>
<sequence>MEIKKDTWQLLDNLKPFIREAWERHKFSKPTPIQFKSIPQILEGKDVIAHSPIGTGKTLAYLIPLLEKIDPLNKNVQGLILVPSHELAMQIYGVIKEWTEKTQIVSTPLIGGANINKQIEKLKEKPHLVVGTVGRIIELINLKKLKTHGIKTIVLDEFDALMAAEHINKIQTIIKATLRDRQILCFSATLPKEVKELAFSITNDPKLIEIHKEEKDNNTQHFYIEVEARKKVDLLSKILKNEKMKVLCFVNNHHKLLELEAKLIFKGHVFKTLSSNTGKRERVEAIQSFKKGIVMTLLATEVSARGLDIPGITHVINYDIPFDEKGYIHRTGRCGRMGAKGTVISLVTKNEALQLKRICRKIKGISLKEKVLSYGKLVDPQ</sequence>
<evidence type="ECO:0000256" key="1">
    <source>
        <dbReference type="ARBA" id="ARBA00022741"/>
    </source>
</evidence>